<feature type="compositionally biased region" description="Basic and acidic residues" evidence="1">
    <location>
        <begin position="49"/>
        <end position="59"/>
    </location>
</feature>
<keyword evidence="2" id="KW-1133">Transmembrane helix</keyword>
<dbReference type="Pfam" id="PF11241">
    <property type="entry name" value="DUF3043"/>
    <property type="match status" value="1"/>
</dbReference>
<proteinExistence type="predicted"/>
<feature type="transmembrane region" description="Helical" evidence="2">
    <location>
        <begin position="101"/>
        <end position="120"/>
    </location>
</feature>
<dbReference type="EMBL" id="JBHSMG010000001">
    <property type="protein sequence ID" value="MFC5501517.1"/>
    <property type="molecule type" value="Genomic_DNA"/>
</dbReference>
<dbReference type="InterPro" id="IPR021403">
    <property type="entry name" value="DUF3043"/>
</dbReference>
<evidence type="ECO:0000256" key="1">
    <source>
        <dbReference type="SAM" id="MobiDB-lite"/>
    </source>
</evidence>
<feature type="transmembrane region" description="Helical" evidence="2">
    <location>
        <begin position="126"/>
        <end position="148"/>
    </location>
</feature>
<protein>
    <submittedName>
        <fullName evidence="3">DUF3043 domain-containing protein</fullName>
    </submittedName>
</protein>
<dbReference type="Proteomes" id="UP001596039">
    <property type="component" value="Unassembled WGS sequence"/>
</dbReference>
<gene>
    <name evidence="3" type="ORF">ACFPJ4_04590</name>
</gene>
<evidence type="ECO:0000313" key="3">
    <source>
        <dbReference type="EMBL" id="MFC5501517.1"/>
    </source>
</evidence>
<name>A0ABW0NQN7_9MICO</name>
<evidence type="ECO:0000256" key="2">
    <source>
        <dbReference type="SAM" id="Phobius"/>
    </source>
</evidence>
<keyword evidence="2" id="KW-0472">Membrane</keyword>
<dbReference type="RefSeq" id="WP_386739103.1">
    <property type="nucleotide sequence ID" value="NZ_JBHSMG010000001.1"/>
</dbReference>
<comment type="caution">
    <text evidence="3">The sequence shown here is derived from an EMBL/GenBank/DDBJ whole genome shotgun (WGS) entry which is preliminary data.</text>
</comment>
<feature type="region of interest" description="Disordered" evidence="1">
    <location>
        <begin position="1"/>
        <end position="59"/>
    </location>
</feature>
<sequence length="195" mass="21853">MAKTPKTDRDATAAEPADEAGVDAPVTKGRPTPTRKEQEAARKQPLVPSDRRLAARQSRDQAALQREKARIGMAQGNDKYLPLRDKGPQKRYVRDFVDARFSLGEVLLPILVLVILTYFLPVQYSSIALIAVWGVLIIVVADGLYLGASVNRKLGDKFGKDKVERGVRWYAFMRAIQLRPMRLPKPQVKRGQYPS</sequence>
<accession>A0ABW0NQN7</accession>
<organism evidence="3 4">
    <name type="scientific">Lysinimonas soli</name>
    <dbReference type="NCBI Taxonomy" id="1074233"/>
    <lineage>
        <taxon>Bacteria</taxon>
        <taxon>Bacillati</taxon>
        <taxon>Actinomycetota</taxon>
        <taxon>Actinomycetes</taxon>
        <taxon>Micrococcales</taxon>
        <taxon>Microbacteriaceae</taxon>
        <taxon>Lysinimonas</taxon>
    </lineage>
</organism>
<evidence type="ECO:0000313" key="4">
    <source>
        <dbReference type="Proteomes" id="UP001596039"/>
    </source>
</evidence>
<keyword evidence="4" id="KW-1185">Reference proteome</keyword>
<reference evidence="4" key="1">
    <citation type="journal article" date="2019" name="Int. J. Syst. Evol. Microbiol.">
        <title>The Global Catalogue of Microorganisms (GCM) 10K type strain sequencing project: providing services to taxonomists for standard genome sequencing and annotation.</title>
        <authorList>
            <consortium name="The Broad Institute Genomics Platform"/>
            <consortium name="The Broad Institute Genome Sequencing Center for Infectious Disease"/>
            <person name="Wu L."/>
            <person name="Ma J."/>
        </authorList>
    </citation>
    <scope>NUCLEOTIDE SEQUENCE [LARGE SCALE GENOMIC DNA]</scope>
    <source>
        <strain evidence="4">CGMCC 4.6997</strain>
    </source>
</reference>
<feature type="compositionally biased region" description="Basic and acidic residues" evidence="1">
    <location>
        <begin position="1"/>
        <end position="12"/>
    </location>
</feature>
<keyword evidence="2" id="KW-0812">Transmembrane</keyword>